<dbReference type="InterPro" id="IPR051550">
    <property type="entry name" value="SCF-Subunits/Alg-Epimerases"/>
</dbReference>
<evidence type="ECO:0000313" key="6">
    <source>
        <dbReference type="EMBL" id="MBE9215137.1"/>
    </source>
</evidence>
<feature type="domain" description="DUF1565" evidence="5">
    <location>
        <begin position="61"/>
        <end position="221"/>
    </location>
</feature>
<keyword evidence="2" id="KW-0677">Repeat</keyword>
<dbReference type="SUPFAM" id="SSF51126">
    <property type="entry name" value="Pectin lyase-like"/>
    <property type="match status" value="1"/>
</dbReference>
<evidence type="ECO:0000256" key="2">
    <source>
        <dbReference type="ARBA" id="ARBA00022737"/>
    </source>
</evidence>
<dbReference type="PANTHER" id="PTHR22990:SF15">
    <property type="entry name" value="F-BOX ONLY PROTEIN 10"/>
    <property type="match status" value="1"/>
</dbReference>
<dbReference type="InterPro" id="IPR011050">
    <property type="entry name" value="Pectin_lyase_fold/virulence"/>
</dbReference>
<dbReference type="Pfam" id="PF07602">
    <property type="entry name" value="DUF1565"/>
    <property type="match status" value="1"/>
</dbReference>
<dbReference type="SMART" id="SM00710">
    <property type="entry name" value="PbH1"/>
    <property type="match status" value="6"/>
</dbReference>
<dbReference type="PANTHER" id="PTHR22990">
    <property type="entry name" value="F-BOX ONLY PROTEIN"/>
    <property type="match status" value="1"/>
</dbReference>
<evidence type="ECO:0000313" key="7">
    <source>
        <dbReference type="Proteomes" id="UP000620559"/>
    </source>
</evidence>
<sequence length="520" mass="55359">MRTSSISYVLFLTVSLTAFTTVLLNVNSNIAIAQISSMSKGKTLSENSISQVNVLFVNPSIGNDTNTNGSESAPLKTITQALKIAKDNTIIRLAKGTYSAEAGEQFPLIIKSGIVIQGDISTQGKDIIIQGGGEYLSRFYGSKNVAIVATDNAKVTGVTVTNSNLRGYGMWIESSQPVVEANTFTGSTQDGIAVTGTAAPQIQNNYFYSNGANGITISGTSQAQIQQNTFQNTGFGINIAQDASPQIIGNKISHNRTGVVIQASSSPVLRNNSIFNNKEDGLVVIASSIPDLGNSSNPGGNQFSFNGRYDINAQAATQQVSAYGNNLASNRIAGKVDVTGAAAPVKAAISPIPRTTPRLLKPLLPRENTPTSSTDEEQQLNYVEVQPDTIEFTAPQANIPSSLPVLEPAPTGESALLPVPPAKIPVSKNGNTTMSAPRVPQNSRQIQATTTQTGLRYRVIVEAVTPRQQELVKFIVSDAFRTTRGGKQIMQAGIFSDRNKANNLVRQFKKNGLKAEIIRE</sequence>
<keyword evidence="7" id="KW-1185">Reference proteome</keyword>
<comment type="pathway">
    <text evidence="1">Protein modification; protein ubiquitination.</text>
</comment>
<dbReference type="InterPro" id="IPR022441">
    <property type="entry name" value="Para_beta_helix_rpt-2"/>
</dbReference>
<dbReference type="InterPro" id="IPR011459">
    <property type="entry name" value="DUF1565"/>
</dbReference>
<organism evidence="6 7">
    <name type="scientific">Plectonema cf. radiosum LEGE 06105</name>
    <dbReference type="NCBI Taxonomy" id="945769"/>
    <lineage>
        <taxon>Bacteria</taxon>
        <taxon>Bacillati</taxon>
        <taxon>Cyanobacteriota</taxon>
        <taxon>Cyanophyceae</taxon>
        <taxon>Oscillatoriophycideae</taxon>
        <taxon>Oscillatoriales</taxon>
        <taxon>Microcoleaceae</taxon>
        <taxon>Plectonema</taxon>
    </lineage>
</organism>
<feature type="region of interest" description="Disordered" evidence="4">
    <location>
        <begin position="358"/>
        <end position="377"/>
    </location>
</feature>
<dbReference type="RefSeq" id="WP_193923140.1">
    <property type="nucleotide sequence ID" value="NZ_JADEWL010000087.1"/>
</dbReference>
<dbReference type="InterPro" id="IPR012334">
    <property type="entry name" value="Pectin_lyas_fold"/>
</dbReference>
<evidence type="ECO:0000256" key="4">
    <source>
        <dbReference type="SAM" id="MobiDB-lite"/>
    </source>
</evidence>
<dbReference type="AlphaFoldDB" id="A0A8J7K3C2"/>
<reference evidence="6" key="1">
    <citation type="submission" date="2020-10" db="EMBL/GenBank/DDBJ databases">
        <authorList>
            <person name="Castelo-Branco R."/>
            <person name="Eusebio N."/>
            <person name="Adriana R."/>
            <person name="Vieira A."/>
            <person name="Brugerolle De Fraissinette N."/>
            <person name="Rezende De Castro R."/>
            <person name="Schneider M.P."/>
            <person name="Vasconcelos V."/>
            <person name="Leao P.N."/>
        </authorList>
    </citation>
    <scope>NUCLEOTIDE SEQUENCE</scope>
    <source>
        <strain evidence="6">LEGE 06105</strain>
    </source>
</reference>
<gene>
    <name evidence="6" type="ORF">IQ247_21140</name>
</gene>
<protein>
    <submittedName>
        <fullName evidence="6">DUF1565 domain-containing protein</fullName>
    </submittedName>
</protein>
<dbReference type="Proteomes" id="UP000620559">
    <property type="component" value="Unassembled WGS sequence"/>
</dbReference>
<dbReference type="InterPro" id="IPR006626">
    <property type="entry name" value="PbH1"/>
</dbReference>
<evidence type="ECO:0000256" key="1">
    <source>
        <dbReference type="ARBA" id="ARBA00004906"/>
    </source>
</evidence>
<proteinExistence type="predicted"/>
<dbReference type="NCBIfam" id="TIGR03804">
    <property type="entry name" value="para_beta_helix"/>
    <property type="match status" value="2"/>
</dbReference>
<dbReference type="Gene3D" id="2.160.20.10">
    <property type="entry name" value="Single-stranded right-handed beta-helix, Pectin lyase-like"/>
    <property type="match status" value="1"/>
</dbReference>
<name>A0A8J7K3C2_9CYAN</name>
<feature type="region of interest" description="Disordered" evidence="4">
    <location>
        <begin position="428"/>
        <end position="448"/>
    </location>
</feature>
<evidence type="ECO:0000259" key="5">
    <source>
        <dbReference type="Pfam" id="PF07602"/>
    </source>
</evidence>
<accession>A0A8J7K3C2</accession>
<comment type="caution">
    <text evidence="6">The sequence shown here is derived from an EMBL/GenBank/DDBJ whole genome shotgun (WGS) entry which is preliminary data.</text>
</comment>
<dbReference type="EMBL" id="JADEWL010000087">
    <property type="protein sequence ID" value="MBE9215137.1"/>
    <property type="molecule type" value="Genomic_DNA"/>
</dbReference>
<keyword evidence="3" id="KW-0833">Ubl conjugation pathway</keyword>
<evidence type="ECO:0000256" key="3">
    <source>
        <dbReference type="ARBA" id="ARBA00022786"/>
    </source>
</evidence>